<dbReference type="OMA" id="QWEENKC"/>
<dbReference type="STRING" id="4232.A0A251V6R9"/>
<evidence type="ECO:0000313" key="10">
    <source>
        <dbReference type="EMBL" id="KAF5813990.1"/>
    </source>
</evidence>
<evidence type="ECO:0000256" key="2">
    <source>
        <dbReference type="ARBA" id="ARBA00022664"/>
    </source>
</evidence>
<dbReference type="FunFam" id="1.20.120.1080:FF:000001">
    <property type="entry name" value="Pre-mRNA-splicing factor ATP-dependent RNA helicase"/>
    <property type="match status" value="1"/>
</dbReference>
<dbReference type="SMART" id="SM00847">
    <property type="entry name" value="HA2"/>
    <property type="match status" value="1"/>
</dbReference>
<proteinExistence type="predicted"/>
<dbReference type="EC" id="3.6.4.13" evidence="1"/>
<sequence>MLPQPVPEIQRTNIGNVVLLLKSLKVENLLDFDFMDPPPQDKVLNSMHQLWVLGALSSDTGSVTDIGLKMVEFPLDPPLAKMLLVGEELECLDEVVTIVSMLSVPSVFFRLKDQAEKSESDADRRKHLVPGSDHLMSLNLYQQWEENKCLGDWCKKHHMRLRGLKRSIVFEFNCLRY</sequence>
<keyword evidence="5 11" id="KW-0347">Helicase</keyword>
<dbReference type="Gramene" id="mRNA:HanXRQr2_Chr03g0105371">
    <property type="protein sequence ID" value="CDS:HanXRQr2_Chr03g0105371.1"/>
    <property type="gene ID" value="HanXRQr2_Chr03g0105371"/>
</dbReference>
<dbReference type="PANTHER" id="PTHR18934">
    <property type="entry name" value="ATP-DEPENDENT RNA HELICASE"/>
    <property type="match status" value="1"/>
</dbReference>
<dbReference type="Gene3D" id="1.20.120.1080">
    <property type="match status" value="1"/>
</dbReference>
<comment type="catalytic activity">
    <reaction evidence="8">
        <text>ATP + H2O = ADP + phosphate + H(+)</text>
        <dbReference type="Rhea" id="RHEA:13065"/>
        <dbReference type="ChEBI" id="CHEBI:15377"/>
        <dbReference type="ChEBI" id="CHEBI:15378"/>
        <dbReference type="ChEBI" id="CHEBI:30616"/>
        <dbReference type="ChEBI" id="CHEBI:43474"/>
        <dbReference type="ChEBI" id="CHEBI:456216"/>
        <dbReference type="EC" id="3.6.4.13"/>
    </reaction>
</comment>
<dbReference type="GO" id="GO:0008380">
    <property type="term" value="P:RNA splicing"/>
    <property type="evidence" value="ECO:0007669"/>
    <property type="project" value="UniProtKB-KW"/>
</dbReference>
<feature type="domain" description="Helicase-associated" evidence="9">
    <location>
        <begin position="45"/>
        <end position="138"/>
    </location>
</feature>
<evidence type="ECO:0000256" key="8">
    <source>
        <dbReference type="ARBA" id="ARBA00047984"/>
    </source>
</evidence>
<evidence type="ECO:0000313" key="11">
    <source>
        <dbReference type="EMBL" id="OTG31290.1"/>
    </source>
</evidence>
<protein>
    <recommendedName>
        <fullName evidence="1">RNA helicase</fullName>
        <ecNumber evidence="1">3.6.4.13</ecNumber>
    </recommendedName>
</protein>
<evidence type="ECO:0000256" key="5">
    <source>
        <dbReference type="ARBA" id="ARBA00022806"/>
    </source>
</evidence>
<accession>A0A251V6R9</accession>
<evidence type="ECO:0000256" key="7">
    <source>
        <dbReference type="ARBA" id="ARBA00023187"/>
    </source>
</evidence>
<dbReference type="Pfam" id="PF21010">
    <property type="entry name" value="HA2_C"/>
    <property type="match status" value="1"/>
</dbReference>
<name>A0A251V6R9_HELAN</name>
<evidence type="ECO:0000256" key="1">
    <source>
        <dbReference type="ARBA" id="ARBA00012552"/>
    </source>
</evidence>
<dbReference type="Proteomes" id="UP000215914">
    <property type="component" value="Chromosome 3"/>
</dbReference>
<keyword evidence="4 11" id="KW-0378">Hydrolase</keyword>
<dbReference type="GO" id="GO:0006397">
    <property type="term" value="P:mRNA processing"/>
    <property type="evidence" value="ECO:0007669"/>
    <property type="project" value="UniProtKB-KW"/>
</dbReference>
<keyword evidence="2" id="KW-0507">mRNA processing</keyword>
<dbReference type="AlphaFoldDB" id="A0A251V6R9"/>
<dbReference type="EMBL" id="MNCJ02000318">
    <property type="protein sequence ID" value="KAF5813990.1"/>
    <property type="molecule type" value="Genomic_DNA"/>
</dbReference>
<dbReference type="InterPro" id="IPR048333">
    <property type="entry name" value="HA2_WH"/>
</dbReference>
<reference evidence="11" key="2">
    <citation type="submission" date="2017-02" db="EMBL/GenBank/DDBJ databases">
        <title>Sunflower complete genome.</title>
        <authorList>
            <person name="Langlade N."/>
            <person name="Munos S."/>
        </authorList>
    </citation>
    <scope>NUCLEOTIDE SEQUENCE [LARGE SCALE GENOMIC DNA]</scope>
    <source>
        <tissue evidence="11">Leaves</tissue>
    </source>
</reference>
<dbReference type="Pfam" id="PF04408">
    <property type="entry name" value="WHD_HA2"/>
    <property type="match status" value="1"/>
</dbReference>
<keyword evidence="12" id="KW-1185">Reference proteome</keyword>
<organism evidence="11 12">
    <name type="scientific">Helianthus annuus</name>
    <name type="common">Common sunflower</name>
    <dbReference type="NCBI Taxonomy" id="4232"/>
    <lineage>
        <taxon>Eukaryota</taxon>
        <taxon>Viridiplantae</taxon>
        <taxon>Streptophyta</taxon>
        <taxon>Embryophyta</taxon>
        <taxon>Tracheophyta</taxon>
        <taxon>Spermatophyta</taxon>
        <taxon>Magnoliopsida</taxon>
        <taxon>eudicotyledons</taxon>
        <taxon>Gunneridae</taxon>
        <taxon>Pentapetalae</taxon>
        <taxon>asterids</taxon>
        <taxon>campanulids</taxon>
        <taxon>Asterales</taxon>
        <taxon>Asteraceae</taxon>
        <taxon>Asteroideae</taxon>
        <taxon>Heliantheae alliance</taxon>
        <taxon>Heliantheae</taxon>
        <taxon>Helianthus</taxon>
    </lineage>
</organism>
<evidence type="ECO:0000256" key="6">
    <source>
        <dbReference type="ARBA" id="ARBA00022840"/>
    </source>
</evidence>
<evidence type="ECO:0000259" key="9">
    <source>
        <dbReference type="SMART" id="SM00847"/>
    </source>
</evidence>
<dbReference type="InParanoid" id="A0A251V6R9"/>
<gene>
    <name evidence="11" type="ORF">HannXRQ_Chr03g0073951</name>
    <name evidence="10" type="ORF">HanXRQr2_Chr03g0105371</name>
</gene>
<evidence type="ECO:0000256" key="3">
    <source>
        <dbReference type="ARBA" id="ARBA00022741"/>
    </source>
</evidence>
<evidence type="ECO:0000256" key="4">
    <source>
        <dbReference type="ARBA" id="ARBA00022801"/>
    </source>
</evidence>
<keyword evidence="3" id="KW-0547">Nucleotide-binding</keyword>
<dbReference type="SUPFAM" id="SSF52540">
    <property type="entry name" value="P-loop containing nucleoside triphosphate hydrolases"/>
    <property type="match status" value="1"/>
</dbReference>
<dbReference type="InterPro" id="IPR027417">
    <property type="entry name" value="P-loop_NTPase"/>
</dbReference>
<dbReference type="EMBL" id="CM007892">
    <property type="protein sequence ID" value="OTG31290.1"/>
    <property type="molecule type" value="Genomic_DNA"/>
</dbReference>
<dbReference type="GO" id="GO:0016787">
    <property type="term" value="F:hydrolase activity"/>
    <property type="evidence" value="ECO:0007669"/>
    <property type="project" value="UniProtKB-KW"/>
</dbReference>
<reference evidence="10" key="3">
    <citation type="submission" date="2020-06" db="EMBL/GenBank/DDBJ databases">
        <title>Helianthus annuus Genome sequencing and assembly Release 2.</title>
        <authorList>
            <person name="Gouzy J."/>
            <person name="Langlade N."/>
            <person name="Munos S."/>
        </authorList>
    </citation>
    <scope>NUCLEOTIDE SEQUENCE</scope>
    <source>
        <tissue evidence="10">Leaves</tissue>
    </source>
</reference>
<dbReference type="PANTHER" id="PTHR18934:SF91">
    <property type="entry name" value="PRE-MRNA-SPLICING FACTOR ATP-DEPENDENT RNA HELICASE PRP16"/>
    <property type="match status" value="1"/>
</dbReference>
<keyword evidence="6" id="KW-0067">ATP-binding</keyword>
<dbReference type="GO" id="GO:0003724">
    <property type="term" value="F:RNA helicase activity"/>
    <property type="evidence" value="ECO:0007669"/>
    <property type="project" value="UniProtKB-EC"/>
</dbReference>
<keyword evidence="7" id="KW-0508">mRNA splicing</keyword>
<dbReference type="GO" id="GO:0005524">
    <property type="term" value="F:ATP binding"/>
    <property type="evidence" value="ECO:0007669"/>
    <property type="project" value="UniProtKB-KW"/>
</dbReference>
<reference evidence="10 12" key="1">
    <citation type="journal article" date="2017" name="Nature">
        <title>The sunflower genome provides insights into oil metabolism, flowering and Asterid evolution.</title>
        <authorList>
            <person name="Badouin H."/>
            <person name="Gouzy J."/>
            <person name="Grassa C.J."/>
            <person name="Murat F."/>
            <person name="Staton S.E."/>
            <person name="Cottret L."/>
            <person name="Lelandais-Briere C."/>
            <person name="Owens G.L."/>
            <person name="Carrere S."/>
            <person name="Mayjonade B."/>
            <person name="Legrand L."/>
            <person name="Gill N."/>
            <person name="Kane N.C."/>
            <person name="Bowers J.E."/>
            <person name="Hubner S."/>
            <person name="Bellec A."/>
            <person name="Berard A."/>
            <person name="Berges H."/>
            <person name="Blanchet N."/>
            <person name="Boniface M.C."/>
            <person name="Brunel D."/>
            <person name="Catrice O."/>
            <person name="Chaidir N."/>
            <person name="Claudel C."/>
            <person name="Donnadieu C."/>
            <person name="Faraut T."/>
            <person name="Fievet G."/>
            <person name="Helmstetter N."/>
            <person name="King M."/>
            <person name="Knapp S.J."/>
            <person name="Lai Z."/>
            <person name="Le Paslier M.C."/>
            <person name="Lippi Y."/>
            <person name="Lorenzon L."/>
            <person name="Mandel J.R."/>
            <person name="Marage G."/>
            <person name="Marchand G."/>
            <person name="Marquand E."/>
            <person name="Bret-Mestries E."/>
            <person name="Morien E."/>
            <person name="Nambeesan S."/>
            <person name="Nguyen T."/>
            <person name="Pegot-Espagnet P."/>
            <person name="Pouilly N."/>
            <person name="Raftis F."/>
            <person name="Sallet E."/>
            <person name="Schiex T."/>
            <person name="Thomas J."/>
            <person name="Vandecasteele C."/>
            <person name="Vares D."/>
            <person name="Vear F."/>
            <person name="Vautrin S."/>
            <person name="Crespi M."/>
            <person name="Mangin B."/>
            <person name="Burke J.M."/>
            <person name="Salse J."/>
            <person name="Munos S."/>
            <person name="Vincourt P."/>
            <person name="Rieseberg L.H."/>
            <person name="Langlade N.B."/>
        </authorList>
    </citation>
    <scope>NUCLEOTIDE SEQUENCE [LARGE SCALE GENOMIC DNA]</scope>
    <source>
        <strain evidence="12">cv. SF193</strain>
        <tissue evidence="10">Leaves</tissue>
    </source>
</reference>
<evidence type="ECO:0000313" key="12">
    <source>
        <dbReference type="Proteomes" id="UP000215914"/>
    </source>
</evidence>
<dbReference type="InterPro" id="IPR007502">
    <property type="entry name" value="Helicase-assoc_dom"/>
</dbReference>